<evidence type="ECO:0000313" key="2">
    <source>
        <dbReference type="Proteomes" id="UP000697995"/>
    </source>
</evidence>
<dbReference type="EMBL" id="NRSG01000339">
    <property type="protein sequence ID" value="MBK1661636.1"/>
    <property type="molecule type" value="Genomic_DNA"/>
</dbReference>
<reference evidence="1 2" key="1">
    <citation type="journal article" date="2020" name="Microorganisms">
        <title>Osmotic Adaptation and Compatible Solute Biosynthesis of Phototrophic Bacteria as Revealed from Genome Analyses.</title>
        <authorList>
            <person name="Imhoff J.F."/>
            <person name="Rahn T."/>
            <person name="Kunzel S."/>
            <person name="Keller A."/>
            <person name="Neulinger S.C."/>
        </authorList>
    </citation>
    <scope>NUCLEOTIDE SEQUENCE [LARGE SCALE GENOMIC DNA]</scope>
    <source>
        <strain evidence="1 2">DSM 15382</strain>
    </source>
</reference>
<protein>
    <recommendedName>
        <fullName evidence="3">PEP-CTERM protein-sorting domain-containing protein</fullName>
    </recommendedName>
</protein>
<keyword evidence="2" id="KW-1185">Reference proteome</keyword>
<name>A0ABS1D508_9PROT</name>
<evidence type="ECO:0008006" key="3">
    <source>
        <dbReference type="Google" id="ProtNLM"/>
    </source>
</evidence>
<accession>A0ABS1D508</accession>
<gene>
    <name evidence="1" type="ORF">CKO45_25855</name>
</gene>
<sequence>MRSSLRGGLAALLRVGGVVGAQVAAAAPYTISIIRRTGRVPGDVRGSIALPHGSGGFRASSGVATAAPRPGIGVDAVRDGFSLPDASAVPVGTAAPIFASCPGFPSPAPVPACRTARVAAAACRTRTCRSQRLAPAAVPRPATLGAFTLGPLGLYAVRRRAVA</sequence>
<evidence type="ECO:0000313" key="1">
    <source>
        <dbReference type="EMBL" id="MBK1661636.1"/>
    </source>
</evidence>
<comment type="caution">
    <text evidence="1">The sequence shown here is derived from an EMBL/GenBank/DDBJ whole genome shotgun (WGS) entry which is preliminary data.</text>
</comment>
<dbReference type="RefSeq" id="WP_133222196.1">
    <property type="nucleotide sequence ID" value="NZ_NRSG01000339.1"/>
</dbReference>
<proteinExistence type="predicted"/>
<dbReference type="Proteomes" id="UP000697995">
    <property type="component" value="Unassembled WGS sequence"/>
</dbReference>
<organism evidence="1 2">
    <name type="scientific">Paracraurococcus ruber</name>
    <dbReference type="NCBI Taxonomy" id="77675"/>
    <lineage>
        <taxon>Bacteria</taxon>
        <taxon>Pseudomonadati</taxon>
        <taxon>Pseudomonadota</taxon>
        <taxon>Alphaproteobacteria</taxon>
        <taxon>Acetobacterales</taxon>
        <taxon>Roseomonadaceae</taxon>
        <taxon>Paracraurococcus</taxon>
    </lineage>
</organism>